<evidence type="ECO:0000259" key="3">
    <source>
        <dbReference type="Pfam" id="PF25023"/>
    </source>
</evidence>
<proteinExistence type="predicted"/>
<dbReference type="Pfam" id="PF05593">
    <property type="entry name" value="RHS_repeat"/>
    <property type="match status" value="5"/>
</dbReference>
<sequence length="2154" mass="238288">MHAMSDEQPQRTEIGYANHNPLIFDHSAASSFADICQRASRELKFLLPHLRRTADEALKDFRGYFAEVYRRNMEIAVEGGNAIISYLEQLERSINQINRSAYDERRNRQKAREYEDDWWGLHKSWDEFWGFAPPVDEIIPPNVHIEVVRQPSREFPRIGENTEQGMSVSSLRPSRLMISAMQTESLVSGLSYFPNKIREKAAEFSAGSQWGSVDCEDFIKAFETWNEENRQDHRWADTIANEFEKAGAAGEFITLSDAALQNSLDLKGIRSNRADLTIPAPMVTGKTPSSGFANDPVNVATGNFIEPEIDLEYSGLASSCALTRMYNSVALLDDSMDAGVFGPGWSSNLDVKLFFEDEGATRIFPDGRHIFYARQGEGFARAQREAQWLERISLEEHHDIDSTLEFILNTTEQHVGVLYCAQDNQGTRTYFSPSGTWLGATTGPGTTIAALRNSEGQIVQLIHELGRHIKIQYRDGRVSYVTTSTGEHAEYMYGGLAERTAGHLTGVNTARGTRTYEHDENNLIYRVIAADGTVEVTNSYDERARIIQQLTHYGRTVRYSYLNHGITDIANTDGTDANVWVSDEYGRLVALHDAGGGRTTFSYDTFGNRRLVTERDGSRIHRYYDERGRQIREITAEGAETLTTYDEFDRVTSQIISTFEVDQRKRYETYIAHLNGEGTEDSTPQVLATQTFTYASPEDRYPSAVTDAQGNTATFTWNQGMLIRTENPEGVGVNFTYDKFGQPVTMSNDLGETTRLEYTPSGQLAAVTTPLGYRTTLTYDNAGNLICYEDPTGALWKFEYAEGARLTATVDPLGARQEYTYGASGDVVQLRDALERITTRTFDLYGNMSSETLPGGRTFTYIYDGLARLVETVDPAGGSWKRAYDAASTLTSTIDPTGVQVKNIANRTHRTVTQRDGSGTAIRVKLDQLGRPVAREEIPSPTETVQERAASGEERIVYDAVGNPVEILDAEGGLTRYEYNRAHQLVREVSPAGRVKTYAYDRAGRLASVTDGNGNTTELEYDADSRPVARKFADGTVERMTYDRASRIISVVGGSQLPTHYTYDAAGRVTSIRDGKYGTRSFVYDAAGQVITMINGVGGRTHYTYDEAGNVVSMMDPAGAITSYEYDVLGDMVRRVDPVGAVTEYSYDGASRLVSKTNPDRRVHAWEHDANGEVTAYRVDGELMAQIARNLRGRSITVRDWTAVGGKNSGQKPWVTRTHRDRLDRVVSVRHGVGESVLSSETSVADISQTFLSEGTYELVYIYDADGYRTGLISPYGMQSYTYDNAGNLVSTGDYLQGETASFAYDAVNNLVRARVGDIVRRWNYTDGLITEYSEESASSGDVYRHAQIMRDSEGRIIGVDSPAGLVMYSYDGSGQLVSARRGNEYMTWNWGSAGTLEREVYALVEPENAENPGLLQVVAARVRLFTYDAAAQLHNVCTYTLDVSSDEIAHADEFLKQHGLEHPQAFTLGALPLDNTLTEPIELSLSQVRVFTYDANGHRTGERTSDGSQIDVDFNPAGYLAAVSRVNAAAAEGTVSAAASYEGEIYRVTGADGVSVPVVWDDLLGVPTLMGVGSASAAELPEGIADSALDFSLSQDREFSIPMLAPGTGSLDPFSAYSPQSSAPSPAQTSMMPDALSLISVPRAGGIRIAGVNVLGHRMVDGSTASFLSRDPLPAIPGAGWVGNEYSLVGNNPVGLIDPWGLSPISVEELKKLREIHNGWNYFQAWWKQTLLEAALKWDGIVSDIKLCTTLGMLAITKISIDGLSWIGQNLEKVILTLGKIILMPVDWAYRIGTAFFTAYVYVSNAYMYISGYVQGFTLSFLASKNQPLIVSLVNSHYFGLKVANASPKLEDSKRTPKIEYLNIEEQIDKPEMPDISPSPQEPPRRLDEIAERMKQVDSAEYVKEMEKRDNRGYSGVQLDIYKNKSTGKKIVYVYISGTDFNHKTGELGSIGSNLGISGGESSDKIDDMSPYPRLVAESLNKEKISPDDQVVLVGHSQGGAVAYNLANNEEFNNKYNVSNVVTYGAPIDNLQGQNKNLPHQFNLTQVENRYDPIPSATPYPLFSYGKPEGAKITVESSPYEALSPMHYHDMSVYDRATREYIKNHQNEPQISVESGVLEPETKLYTGTNTAVENPALRWAEENSQSYKGYYGK</sequence>
<evidence type="ECO:0000313" key="4">
    <source>
        <dbReference type="EMBL" id="ADP39955.1"/>
    </source>
</evidence>
<dbReference type="KEGG" id="rdn:HMPREF0733_10497"/>
<reference evidence="5" key="1">
    <citation type="submission" date="2010-10" db="EMBL/GenBank/DDBJ databases">
        <title>The complete genome of Rothia dentocariosa ATCC 17931.</title>
        <authorList>
            <person name="Muzny D."/>
            <person name="Qin X."/>
            <person name="Buhay C."/>
            <person name="Dugan-Rocha S."/>
            <person name="Ding Y."/>
            <person name="Chen G."/>
            <person name="Hawes A."/>
            <person name="Holder M."/>
            <person name="Jhangiani S."/>
            <person name="Johnson A."/>
            <person name="Khan Z."/>
            <person name="Li Z."/>
            <person name="Liu W."/>
            <person name="Liu X."/>
            <person name="Perez L."/>
            <person name="Shen H."/>
            <person name="Wang Q."/>
            <person name="Watt J."/>
            <person name="Xi L."/>
            <person name="Xin Y."/>
            <person name="Zhou J."/>
            <person name="Deng J."/>
            <person name="Jiang H."/>
            <person name="Liu Y."/>
            <person name="Qu J."/>
            <person name="Song X.-Z."/>
            <person name="Zhang L."/>
            <person name="Villasana D."/>
            <person name="Johnson A."/>
            <person name="Liu J."/>
            <person name="Liyanage D."/>
            <person name="Lorensuhewa L."/>
            <person name="Robinson T."/>
            <person name="Song A."/>
            <person name="Song B.-B."/>
            <person name="Dinh H."/>
            <person name="Thornton R."/>
            <person name="Coyle M."/>
            <person name="Francisco L."/>
            <person name="Jackson L."/>
            <person name="Javaid M."/>
            <person name="Korchina V."/>
            <person name="Kovar C."/>
            <person name="Mata R."/>
            <person name="Mathew T."/>
            <person name="Ngo R."/>
            <person name="Nguyen L."/>
            <person name="Nguyen N."/>
            <person name="Okwuonu G."/>
            <person name="Ongeri F."/>
            <person name="Pham C."/>
            <person name="Simmons D."/>
            <person name="Wilczek-Boney K."/>
            <person name="Hale W."/>
            <person name="Jakkamsetti A."/>
            <person name="Pham P."/>
            <person name="Ruth R."/>
            <person name="San Lucas F."/>
            <person name="Warren J."/>
            <person name="Zhang J."/>
            <person name="Zhao Z."/>
            <person name="Zhou C."/>
            <person name="Zhu D."/>
            <person name="Lee S."/>
            <person name="Bess C."/>
            <person name="Blankenburg K."/>
            <person name="Forbes L."/>
            <person name="Fu Q."/>
            <person name="Gubbala S."/>
            <person name="Hirani K."/>
            <person name="Jayaseelan J.C."/>
            <person name="Lara F."/>
            <person name="Munidasa M."/>
            <person name="Palculict T."/>
            <person name="Patil S."/>
            <person name="Pu L.-L."/>
            <person name="Saada N."/>
            <person name="Tang L."/>
            <person name="Weissenberger G."/>
            <person name="Zhu Y."/>
            <person name="Hemphill L."/>
            <person name="Shang Y."/>
            <person name="Youmans B."/>
            <person name="Ayvaz T."/>
            <person name="Ross M."/>
            <person name="Santibanez J."/>
            <person name="Aqrawi P."/>
            <person name="Gross S."/>
            <person name="Joshi V."/>
            <person name="Fowler G."/>
            <person name="Nazareth L."/>
            <person name="Reid J."/>
            <person name="Worley K."/>
            <person name="Petrosino J."/>
            <person name="Highlander S."/>
            <person name="Gibbs R."/>
        </authorList>
    </citation>
    <scope>NUCLEOTIDE SEQUENCE [LARGE SCALE GENOMIC DNA]</scope>
    <source>
        <strain evidence="5">ATCC 17931 / CDC X599 / XDIA</strain>
    </source>
</reference>
<feature type="domain" description="DUF6531" evidence="2">
    <location>
        <begin position="295"/>
        <end position="371"/>
    </location>
</feature>
<evidence type="ECO:0000256" key="1">
    <source>
        <dbReference type="ARBA" id="ARBA00022737"/>
    </source>
</evidence>
<evidence type="ECO:0000259" key="2">
    <source>
        <dbReference type="Pfam" id="PF20148"/>
    </source>
</evidence>
<organism evidence="4 5">
    <name type="scientific">Rothia dentocariosa (strain ATCC 17931 / CDC X599 / XDIA)</name>
    <dbReference type="NCBI Taxonomy" id="762948"/>
    <lineage>
        <taxon>Bacteria</taxon>
        <taxon>Bacillati</taxon>
        <taxon>Actinomycetota</taxon>
        <taxon>Actinomycetes</taxon>
        <taxon>Micrococcales</taxon>
        <taxon>Micrococcaceae</taxon>
        <taxon>Rothia</taxon>
    </lineage>
</organism>
<dbReference type="InterPro" id="IPR029058">
    <property type="entry name" value="AB_hydrolase_fold"/>
</dbReference>
<keyword evidence="1" id="KW-0677">Repeat</keyword>
<dbReference type="SUPFAM" id="SSF53474">
    <property type="entry name" value="alpha/beta-Hydrolases"/>
    <property type="match status" value="1"/>
</dbReference>
<dbReference type="SUPFAM" id="SSF63829">
    <property type="entry name" value="Calcium-dependent phosphotriesterase"/>
    <property type="match status" value="1"/>
</dbReference>
<dbReference type="SUPFAM" id="SSF69304">
    <property type="entry name" value="Tricorn protease N-terminal domain"/>
    <property type="match status" value="1"/>
</dbReference>
<dbReference type="Proteomes" id="UP000000387">
    <property type="component" value="Chromosome"/>
</dbReference>
<evidence type="ECO:0000313" key="5">
    <source>
        <dbReference type="Proteomes" id="UP000000387"/>
    </source>
</evidence>
<accession>E3H0M7</accession>
<dbReference type="eggNOG" id="COG3209">
    <property type="taxonomic scope" value="Bacteria"/>
</dbReference>
<dbReference type="Pfam" id="PF25023">
    <property type="entry name" value="TEN_YD-shell"/>
    <property type="match status" value="1"/>
</dbReference>
<dbReference type="InterPro" id="IPR050708">
    <property type="entry name" value="T6SS_VgrG/RHS"/>
</dbReference>
<gene>
    <name evidence="4" type="ordered locus">HMPREF0733_10497</name>
</gene>
<dbReference type="Gene3D" id="2.180.10.10">
    <property type="entry name" value="RHS repeat-associated core"/>
    <property type="match status" value="4"/>
</dbReference>
<dbReference type="NCBIfam" id="TIGR01643">
    <property type="entry name" value="YD_repeat_2x"/>
    <property type="match status" value="9"/>
</dbReference>
<dbReference type="CDD" id="cd00741">
    <property type="entry name" value="Lipase"/>
    <property type="match status" value="1"/>
</dbReference>
<dbReference type="HOGENOM" id="CLU_001417_0_0_11"/>
<dbReference type="EMBL" id="CP002280">
    <property type="protein sequence ID" value="ADP39955.1"/>
    <property type="molecule type" value="Genomic_DNA"/>
</dbReference>
<dbReference type="PANTHER" id="PTHR32305:SF15">
    <property type="entry name" value="PROTEIN RHSA-RELATED"/>
    <property type="match status" value="1"/>
</dbReference>
<dbReference type="PANTHER" id="PTHR32305">
    <property type="match status" value="1"/>
</dbReference>
<dbReference type="Pfam" id="PF20148">
    <property type="entry name" value="DUF6531"/>
    <property type="match status" value="1"/>
</dbReference>
<feature type="domain" description="Teneurin-like YD-shell" evidence="3">
    <location>
        <begin position="1040"/>
        <end position="1163"/>
    </location>
</feature>
<dbReference type="InterPro" id="IPR031325">
    <property type="entry name" value="RHS_repeat"/>
</dbReference>
<protein>
    <submittedName>
        <fullName evidence="4">RHS repeat-associated core domain protein</fullName>
    </submittedName>
</protein>
<dbReference type="Gene3D" id="3.40.50.1820">
    <property type="entry name" value="alpha/beta hydrolase"/>
    <property type="match status" value="1"/>
</dbReference>
<dbReference type="InterPro" id="IPR045351">
    <property type="entry name" value="DUF6531"/>
</dbReference>
<dbReference type="InterPro" id="IPR056823">
    <property type="entry name" value="TEN-like_YD-shell"/>
</dbReference>
<name>E3H0M7_ROTDC</name>
<dbReference type="InterPro" id="IPR006530">
    <property type="entry name" value="YD"/>
</dbReference>